<reference evidence="1 2" key="1">
    <citation type="submission" date="2017-05" db="EMBL/GenBank/DDBJ databases">
        <authorList>
            <person name="Varghese N."/>
            <person name="Submissions S."/>
        </authorList>
    </citation>
    <scope>NUCLEOTIDE SEQUENCE [LARGE SCALE GENOMIC DNA]</scope>
    <source>
        <strain evidence="1 2">DSM 21342</strain>
    </source>
</reference>
<dbReference type="OrthoDB" id="1121837at2"/>
<keyword evidence="2" id="KW-1185">Reference proteome</keyword>
<dbReference type="EMBL" id="FXSZ01000001">
    <property type="protein sequence ID" value="SMO38673.1"/>
    <property type="molecule type" value="Genomic_DNA"/>
</dbReference>
<dbReference type="AlphaFoldDB" id="A0A521AV10"/>
<dbReference type="RefSeq" id="WP_142601043.1">
    <property type="nucleotide sequence ID" value="NZ_FXSZ01000001.1"/>
</dbReference>
<accession>A0A521AV10</accession>
<proteinExistence type="predicted"/>
<sequence>MILYNVTINIEPEVHDEWLHWMRSIHIPDVLKTGLFKSCKICQLLAPVQENEEGMTYSFQYLCDSFNDYLKYEKEFAPTLRDDVNKKYANKIVAFRSILEVIEELK</sequence>
<dbReference type="Proteomes" id="UP000315971">
    <property type="component" value="Unassembled WGS sequence"/>
</dbReference>
<evidence type="ECO:0000313" key="2">
    <source>
        <dbReference type="Proteomes" id="UP000315971"/>
    </source>
</evidence>
<dbReference type="Pfam" id="PF14114">
    <property type="entry name" value="DUF4286"/>
    <property type="match status" value="1"/>
</dbReference>
<evidence type="ECO:0008006" key="3">
    <source>
        <dbReference type="Google" id="ProtNLM"/>
    </source>
</evidence>
<protein>
    <recommendedName>
        <fullName evidence="3">DUF4286 domain-containing protein</fullName>
    </recommendedName>
</protein>
<organism evidence="1 2">
    <name type="scientific">Solitalea koreensis</name>
    <dbReference type="NCBI Taxonomy" id="543615"/>
    <lineage>
        <taxon>Bacteria</taxon>
        <taxon>Pseudomonadati</taxon>
        <taxon>Bacteroidota</taxon>
        <taxon>Sphingobacteriia</taxon>
        <taxon>Sphingobacteriales</taxon>
        <taxon>Sphingobacteriaceae</taxon>
        <taxon>Solitalea</taxon>
    </lineage>
</organism>
<gene>
    <name evidence="1" type="ORF">SAMN06265350_101429</name>
</gene>
<dbReference type="InterPro" id="IPR025563">
    <property type="entry name" value="DUF4286"/>
</dbReference>
<name>A0A521AV10_9SPHI</name>
<evidence type="ECO:0000313" key="1">
    <source>
        <dbReference type="EMBL" id="SMO38673.1"/>
    </source>
</evidence>